<accession>A0ACC2D7R0</accession>
<protein>
    <submittedName>
        <fullName evidence="1">Uncharacterized protein</fullName>
    </submittedName>
</protein>
<gene>
    <name evidence="1" type="ORF">O6H91_07G094600</name>
</gene>
<dbReference type="Proteomes" id="UP001162992">
    <property type="component" value="Chromosome 7"/>
</dbReference>
<name>A0ACC2D7R0_DIPCM</name>
<reference evidence="2" key="1">
    <citation type="journal article" date="2024" name="Proc. Natl. Acad. Sci. U.S.A.">
        <title>Extraordinary preservation of gene collinearity over three hundred million years revealed in homosporous lycophytes.</title>
        <authorList>
            <person name="Li C."/>
            <person name="Wickell D."/>
            <person name="Kuo L.Y."/>
            <person name="Chen X."/>
            <person name="Nie B."/>
            <person name="Liao X."/>
            <person name="Peng D."/>
            <person name="Ji J."/>
            <person name="Jenkins J."/>
            <person name="Williams M."/>
            <person name="Shu S."/>
            <person name="Plott C."/>
            <person name="Barry K."/>
            <person name="Rajasekar S."/>
            <person name="Grimwood J."/>
            <person name="Han X."/>
            <person name="Sun S."/>
            <person name="Hou Z."/>
            <person name="He W."/>
            <person name="Dai G."/>
            <person name="Sun C."/>
            <person name="Schmutz J."/>
            <person name="Leebens-Mack J.H."/>
            <person name="Li F.W."/>
            <person name="Wang L."/>
        </authorList>
    </citation>
    <scope>NUCLEOTIDE SEQUENCE [LARGE SCALE GENOMIC DNA]</scope>
    <source>
        <strain evidence="2">cv. PW_Plant_1</strain>
    </source>
</reference>
<evidence type="ECO:0000313" key="2">
    <source>
        <dbReference type="Proteomes" id="UP001162992"/>
    </source>
</evidence>
<organism evidence="1 2">
    <name type="scientific">Diphasiastrum complanatum</name>
    <name type="common">Issler's clubmoss</name>
    <name type="synonym">Lycopodium complanatum</name>
    <dbReference type="NCBI Taxonomy" id="34168"/>
    <lineage>
        <taxon>Eukaryota</taxon>
        <taxon>Viridiplantae</taxon>
        <taxon>Streptophyta</taxon>
        <taxon>Embryophyta</taxon>
        <taxon>Tracheophyta</taxon>
        <taxon>Lycopodiopsida</taxon>
        <taxon>Lycopodiales</taxon>
        <taxon>Lycopodiaceae</taxon>
        <taxon>Lycopodioideae</taxon>
        <taxon>Diphasiastrum</taxon>
    </lineage>
</organism>
<proteinExistence type="predicted"/>
<keyword evidence="2" id="KW-1185">Reference proteome</keyword>
<dbReference type="EMBL" id="CM055098">
    <property type="protein sequence ID" value="KAJ7550317.1"/>
    <property type="molecule type" value="Genomic_DNA"/>
</dbReference>
<sequence>MDTQSLVVGSSEMEVDSKFFTKLCTLFVASMVEAKEYITQLEMMFCGRLYPTFVSELSKSREALENLQKSQEKAREKWQDEKIGFLLDIDRLKKSNAADKRLKEELEKVKLMLKEQEGLEDRHKKETEELRLGHGGLIKEKENLERRLDESLHGNEELSLCNKRLCDEKEELSQTHTKLCKETEALQNSYQKLSEDLDELRWRFLNAVKKQSTTHRAHQSACLDVQEACKKLQNEKEVCKDLYDELKEINDKPERDRLESARLRIDLEKEQSEKQILLTKLRVMKKKYHNIRVQYDSILRRQVVASLSTKKKNIGYRICKTSEDDELTEPVKKKFRSTENRGCFDSQRDLNDANACRPNSGCQSRDGELATISGSPKVQDLDNDSGTKVENPLSHRRSVTDRIDPMEEITLETCTRTATEGEKLAASFDFVASEKPSPKTDSLTCSSHEASHLTAARANDGSITRSSSNSAKKGNTIRDLFDDQGRISIASSTERTIMADRMKPTWRNTRSASGDGKLDLHDDFLSTPHELACQALAGKVAISNDNGSAEPAVRPSPTVEVEIENSFPIDYKSSFADGPAFVPDSLSVEAENDMHAIARGSNASKSIPISTMEKACQSFAETEAMRATITGTNPSKCNLSSAMDNANQSSSTTRLKNDQPKTGLVSPVQPKPPGRSYKFVESVRKKSERESLQGVECKQCKKFYDAVLAEDAQGVMTSRCEHHDGVSRHRYRYVPPATPDGFWNIGFDSDL</sequence>
<comment type="caution">
    <text evidence="1">The sequence shown here is derived from an EMBL/GenBank/DDBJ whole genome shotgun (WGS) entry which is preliminary data.</text>
</comment>
<evidence type="ECO:0000313" key="1">
    <source>
        <dbReference type="EMBL" id="KAJ7550317.1"/>
    </source>
</evidence>